<dbReference type="CDD" id="cd00564">
    <property type="entry name" value="TMP_TenI"/>
    <property type="match status" value="1"/>
</dbReference>
<evidence type="ECO:0000313" key="11">
    <source>
        <dbReference type="EMBL" id="SVA27021.1"/>
    </source>
</evidence>
<dbReference type="AlphaFoldDB" id="A0A381UH31"/>
<dbReference type="UniPathway" id="UPA00060">
    <property type="reaction ID" value="UER00141"/>
</dbReference>
<comment type="catalytic activity">
    <reaction evidence="8">
        <text>2-(2-carboxy-4-methylthiazol-5-yl)ethyl phosphate + 4-amino-2-methyl-5-(diphosphooxymethyl)pyrimidine + 2 H(+) = thiamine phosphate + CO2 + diphosphate</text>
        <dbReference type="Rhea" id="RHEA:47848"/>
        <dbReference type="ChEBI" id="CHEBI:15378"/>
        <dbReference type="ChEBI" id="CHEBI:16526"/>
        <dbReference type="ChEBI" id="CHEBI:33019"/>
        <dbReference type="ChEBI" id="CHEBI:37575"/>
        <dbReference type="ChEBI" id="CHEBI:57841"/>
        <dbReference type="ChEBI" id="CHEBI:62890"/>
        <dbReference type="EC" id="2.5.1.3"/>
    </reaction>
</comment>
<dbReference type="SUPFAM" id="SSF51391">
    <property type="entry name" value="Thiamin phosphate synthase"/>
    <property type="match status" value="1"/>
</dbReference>
<dbReference type="InterPro" id="IPR013785">
    <property type="entry name" value="Aldolase_TIM"/>
</dbReference>
<gene>
    <name evidence="11" type="ORF">METZ01_LOCUS79875</name>
</gene>
<evidence type="ECO:0000256" key="1">
    <source>
        <dbReference type="ARBA" id="ARBA00005165"/>
    </source>
</evidence>
<dbReference type="HAMAP" id="MF_00097">
    <property type="entry name" value="TMP_synthase"/>
    <property type="match status" value="1"/>
</dbReference>
<evidence type="ECO:0000256" key="9">
    <source>
        <dbReference type="ARBA" id="ARBA00047883"/>
    </source>
</evidence>
<evidence type="ECO:0000256" key="8">
    <source>
        <dbReference type="ARBA" id="ARBA00047851"/>
    </source>
</evidence>
<dbReference type="GO" id="GO:0005737">
    <property type="term" value="C:cytoplasm"/>
    <property type="evidence" value="ECO:0007669"/>
    <property type="project" value="TreeGrafter"/>
</dbReference>
<dbReference type="EC" id="2.5.1.3" evidence="2"/>
<protein>
    <recommendedName>
        <fullName evidence="2">thiamine phosphate synthase</fullName>
        <ecNumber evidence="2">2.5.1.3</ecNumber>
    </recommendedName>
</protein>
<keyword evidence="3" id="KW-0808">Transferase</keyword>
<evidence type="ECO:0000256" key="6">
    <source>
        <dbReference type="ARBA" id="ARBA00022977"/>
    </source>
</evidence>
<dbReference type="GO" id="GO:0046872">
    <property type="term" value="F:metal ion binding"/>
    <property type="evidence" value="ECO:0007669"/>
    <property type="project" value="UniProtKB-KW"/>
</dbReference>
<dbReference type="GO" id="GO:0009228">
    <property type="term" value="P:thiamine biosynthetic process"/>
    <property type="evidence" value="ECO:0007669"/>
    <property type="project" value="UniProtKB-KW"/>
</dbReference>
<dbReference type="InterPro" id="IPR036206">
    <property type="entry name" value="ThiamineP_synth_sf"/>
</dbReference>
<dbReference type="InterPro" id="IPR022998">
    <property type="entry name" value="ThiamineP_synth_TenI"/>
</dbReference>
<dbReference type="PANTHER" id="PTHR20857:SF23">
    <property type="entry name" value="THIAMINE BIOSYNTHETIC BIFUNCTIONAL ENZYME"/>
    <property type="match status" value="1"/>
</dbReference>
<dbReference type="GO" id="GO:0004789">
    <property type="term" value="F:thiamine-phosphate diphosphorylase activity"/>
    <property type="evidence" value="ECO:0007669"/>
    <property type="project" value="UniProtKB-EC"/>
</dbReference>
<sequence>VVTDLDIIPNWNQLAVCIMASVRGGVNLVQVRAKSLTLKRQQVLATKIVDLIGVHAQVVVNGHPEIAKASGATGVHLPEEGTSINDARAFLGHSALIGKSVHSTNAAVKAERDGADYIYFGTVFDSLSHPSGHTNGLTGIIKSSNAVSIPVIGIGGINGENVRSVMNAGASGVAVISAIIGRRDSYRAARTLKQAMSGGRSGAAYATSKIE</sequence>
<organism evidence="11">
    <name type="scientific">marine metagenome</name>
    <dbReference type="NCBI Taxonomy" id="408172"/>
    <lineage>
        <taxon>unclassified sequences</taxon>
        <taxon>metagenomes</taxon>
        <taxon>ecological metagenomes</taxon>
    </lineage>
</organism>
<keyword evidence="4" id="KW-0479">Metal-binding</keyword>
<evidence type="ECO:0000256" key="2">
    <source>
        <dbReference type="ARBA" id="ARBA00012830"/>
    </source>
</evidence>
<dbReference type="GO" id="GO:0009229">
    <property type="term" value="P:thiamine diphosphate biosynthetic process"/>
    <property type="evidence" value="ECO:0007669"/>
    <property type="project" value="UniProtKB-UniPathway"/>
</dbReference>
<comment type="pathway">
    <text evidence="1">Cofactor biosynthesis; thiamine diphosphate biosynthesis; thiamine phosphate from 4-amino-2-methyl-5-diphosphomethylpyrimidine and 4-methyl-5-(2-phosphoethyl)-thiazole: step 1/1.</text>
</comment>
<proteinExistence type="inferred from homology"/>
<feature type="non-terminal residue" evidence="11">
    <location>
        <position position="1"/>
    </location>
</feature>
<evidence type="ECO:0000256" key="3">
    <source>
        <dbReference type="ARBA" id="ARBA00022679"/>
    </source>
</evidence>
<evidence type="ECO:0000256" key="5">
    <source>
        <dbReference type="ARBA" id="ARBA00022842"/>
    </source>
</evidence>
<evidence type="ECO:0000256" key="7">
    <source>
        <dbReference type="ARBA" id="ARBA00047334"/>
    </source>
</evidence>
<dbReference type="PANTHER" id="PTHR20857">
    <property type="entry name" value="THIAMINE-PHOSPHATE PYROPHOSPHORYLASE"/>
    <property type="match status" value="1"/>
</dbReference>
<keyword evidence="6" id="KW-0784">Thiamine biosynthesis</keyword>
<accession>A0A381UH31</accession>
<reference evidence="11" key="1">
    <citation type="submission" date="2018-05" db="EMBL/GenBank/DDBJ databases">
        <authorList>
            <person name="Lanie J.A."/>
            <person name="Ng W.-L."/>
            <person name="Kazmierczak K.M."/>
            <person name="Andrzejewski T.M."/>
            <person name="Davidsen T.M."/>
            <person name="Wayne K.J."/>
            <person name="Tettelin H."/>
            <person name="Glass J.I."/>
            <person name="Rusch D."/>
            <person name="Podicherti R."/>
            <person name="Tsui H.-C.T."/>
            <person name="Winkler M.E."/>
        </authorList>
    </citation>
    <scope>NUCLEOTIDE SEQUENCE</scope>
</reference>
<dbReference type="Gene3D" id="3.20.20.70">
    <property type="entry name" value="Aldolase class I"/>
    <property type="match status" value="1"/>
</dbReference>
<dbReference type="InterPro" id="IPR034291">
    <property type="entry name" value="TMP_synthase"/>
</dbReference>
<evidence type="ECO:0000256" key="4">
    <source>
        <dbReference type="ARBA" id="ARBA00022723"/>
    </source>
</evidence>
<evidence type="ECO:0000259" key="10">
    <source>
        <dbReference type="Pfam" id="PF02581"/>
    </source>
</evidence>
<comment type="catalytic activity">
    <reaction evidence="7">
        <text>4-methyl-5-(2-phosphooxyethyl)-thiazole + 4-amino-2-methyl-5-(diphosphooxymethyl)pyrimidine + H(+) = thiamine phosphate + diphosphate</text>
        <dbReference type="Rhea" id="RHEA:22328"/>
        <dbReference type="ChEBI" id="CHEBI:15378"/>
        <dbReference type="ChEBI" id="CHEBI:33019"/>
        <dbReference type="ChEBI" id="CHEBI:37575"/>
        <dbReference type="ChEBI" id="CHEBI:57841"/>
        <dbReference type="ChEBI" id="CHEBI:58296"/>
        <dbReference type="EC" id="2.5.1.3"/>
    </reaction>
</comment>
<keyword evidence="5" id="KW-0460">Magnesium</keyword>
<comment type="catalytic activity">
    <reaction evidence="9">
        <text>2-[(2R,5Z)-2-carboxy-4-methylthiazol-5(2H)-ylidene]ethyl phosphate + 4-amino-2-methyl-5-(diphosphooxymethyl)pyrimidine + 2 H(+) = thiamine phosphate + CO2 + diphosphate</text>
        <dbReference type="Rhea" id="RHEA:47844"/>
        <dbReference type="ChEBI" id="CHEBI:15378"/>
        <dbReference type="ChEBI" id="CHEBI:16526"/>
        <dbReference type="ChEBI" id="CHEBI:33019"/>
        <dbReference type="ChEBI" id="CHEBI:37575"/>
        <dbReference type="ChEBI" id="CHEBI:57841"/>
        <dbReference type="ChEBI" id="CHEBI:62899"/>
        <dbReference type="EC" id="2.5.1.3"/>
    </reaction>
</comment>
<name>A0A381UH31_9ZZZZ</name>
<feature type="domain" description="Thiamine phosphate synthase/TenI" evidence="10">
    <location>
        <begin position="12"/>
        <end position="179"/>
    </location>
</feature>
<dbReference type="Pfam" id="PF02581">
    <property type="entry name" value="TMP-TENI"/>
    <property type="match status" value="1"/>
</dbReference>
<dbReference type="EMBL" id="UINC01006353">
    <property type="protein sequence ID" value="SVA27021.1"/>
    <property type="molecule type" value="Genomic_DNA"/>
</dbReference>